<feature type="domain" description="PAC" evidence="4">
    <location>
        <begin position="103"/>
        <end position="155"/>
    </location>
</feature>
<dbReference type="Gene3D" id="3.20.20.450">
    <property type="entry name" value="EAL domain"/>
    <property type="match status" value="1"/>
</dbReference>
<dbReference type="InterPro" id="IPR052155">
    <property type="entry name" value="Biofilm_reg_signaling"/>
</dbReference>
<dbReference type="PROSITE" id="PS50112">
    <property type="entry name" value="PAS"/>
    <property type="match status" value="3"/>
</dbReference>
<dbReference type="PROSITE" id="PS50887">
    <property type="entry name" value="GGDEF"/>
    <property type="match status" value="1"/>
</dbReference>
<organism evidence="7 8">
    <name type="scientific">Oceanospirillum sediminis</name>
    <dbReference type="NCBI Taxonomy" id="2760088"/>
    <lineage>
        <taxon>Bacteria</taxon>
        <taxon>Pseudomonadati</taxon>
        <taxon>Pseudomonadota</taxon>
        <taxon>Gammaproteobacteria</taxon>
        <taxon>Oceanospirillales</taxon>
        <taxon>Oceanospirillaceae</taxon>
        <taxon>Oceanospirillum</taxon>
    </lineage>
</organism>
<dbReference type="AlphaFoldDB" id="A0A839IPR6"/>
<evidence type="ECO:0000313" key="7">
    <source>
        <dbReference type="EMBL" id="MBB1486447.1"/>
    </source>
</evidence>
<dbReference type="EMBL" id="JACJFM010000007">
    <property type="protein sequence ID" value="MBB1486447.1"/>
    <property type="molecule type" value="Genomic_DNA"/>
</dbReference>
<evidence type="ECO:0000259" key="4">
    <source>
        <dbReference type="PROSITE" id="PS50113"/>
    </source>
</evidence>
<evidence type="ECO:0000313" key="8">
    <source>
        <dbReference type="Proteomes" id="UP000565262"/>
    </source>
</evidence>
<dbReference type="InterPro" id="IPR013655">
    <property type="entry name" value="PAS_fold_3"/>
</dbReference>
<dbReference type="NCBIfam" id="TIGR00229">
    <property type="entry name" value="sensory_box"/>
    <property type="match status" value="3"/>
</dbReference>
<dbReference type="InterPro" id="IPR001633">
    <property type="entry name" value="EAL_dom"/>
</dbReference>
<evidence type="ECO:0000256" key="2">
    <source>
        <dbReference type="ARBA" id="ARBA00022636"/>
    </source>
</evidence>
<gene>
    <name evidence="7" type="ORF">H4O21_07475</name>
</gene>
<dbReference type="SUPFAM" id="SSF55785">
    <property type="entry name" value="PYP-like sensor domain (PAS domain)"/>
    <property type="match status" value="3"/>
</dbReference>
<dbReference type="InterPro" id="IPR043128">
    <property type="entry name" value="Rev_trsase/Diguanyl_cyclase"/>
</dbReference>
<proteinExistence type="predicted"/>
<dbReference type="SUPFAM" id="SSF55073">
    <property type="entry name" value="Nucleotide cyclase"/>
    <property type="match status" value="1"/>
</dbReference>
<keyword evidence="8" id="KW-1185">Reference proteome</keyword>
<dbReference type="EC" id="3.1.4.52" evidence="1"/>
<dbReference type="InterPro" id="IPR000014">
    <property type="entry name" value="PAS"/>
</dbReference>
<dbReference type="InterPro" id="IPR001610">
    <property type="entry name" value="PAC"/>
</dbReference>
<dbReference type="FunFam" id="3.20.20.450:FF:000001">
    <property type="entry name" value="Cyclic di-GMP phosphodiesterase yahA"/>
    <property type="match status" value="1"/>
</dbReference>
<dbReference type="RefSeq" id="WP_182808230.1">
    <property type="nucleotide sequence ID" value="NZ_JACJFM010000007.1"/>
</dbReference>
<dbReference type="CDD" id="cd01949">
    <property type="entry name" value="GGDEF"/>
    <property type="match status" value="1"/>
</dbReference>
<dbReference type="Gene3D" id="3.30.450.20">
    <property type="entry name" value="PAS domain"/>
    <property type="match status" value="3"/>
</dbReference>
<keyword evidence="2" id="KW-0973">c-di-GMP</keyword>
<dbReference type="Pfam" id="PF13426">
    <property type="entry name" value="PAS_9"/>
    <property type="match status" value="2"/>
</dbReference>
<sequence length="853" mass="96274">MNNNYKGQQPAGAAMDKQPSAVIDASLFDTGSVAIFKWSTLSQPDNPWPVIYASQNVKEIFGYQPEDLISGKVRFIDLLHPEDLARVEDEVNRAVESGESHFKHADYRIYCRDCSVRWVMDYTMIQRDQNGHPECFIGYLIDVTERKTQEADLVESEQRYRALFEGSQVVEFLLDPATGLIVDANQAACTFYGYSRADMKKMHINRINTLSHEQLKQAITEAEDGGQSHFVFKHRLSDGSVRDVEVHSGLIRYQGRELLYSIVHDITDRLEAERDLIKLSNALDQSGSIVMLTDSSHKIEFVNRQFTRVTGFNSQDVVGEHVDFLSAGRTSYEVRSKLSESLKQRKSWHGELLCRRKNGEVYWSSMSVSPVMDGDDEISCVVAVAEDLTEQRETDRKIQQLAFFDPTTGLGNRQYLLDALDKFFIQHAGHRNRPDRTALIYIDLDDFKRINDSLGHEMGDRLIKTAAHRLKVVVSDQDILVRLGGDEFAILKHFESDLIMDHWLEQLVHQFIRTVKLGPHTLNMFASIGIAMLPDDASDTGTGLRNAELAMYRAKKAKGCGYQFFSEELNHQAVDRLHKEMKLRNALTDNELELYYQPKVHLDTGKVMGVEALVRWHDPENGMIPPGEFIPLAEETGLILPMSEWILEQACYQVVSWQQSLSMPLKMAVNLSVRQFQDPLFVQNVADILRKTGVNPALIELEITESMLMENMDTVLPMLDELKQLGVSLAIDDFGTGYSSLAYLKKMPIDVLKVDRAFVQDLPHDQNDCAITRAVILMAQQLGLNVVAEGIEDLTQAEFLTDNGCQLGQGFYFSRPLRLDDLESLLADSGLLAAGSAGQSGHMGSDCELELTD</sequence>
<feature type="domain" description="PAS" evidence="3">
    <location>
        <begin position="50"/>
        <end position="98"/>
    </location>
</feature>
<evidence type="ECO:0000259" key="3">
    <source>
        <dbReference type="PROSITE" id="PS50112"/>
    </source>
</evidence>
<dbReference type="SUPFAM" id="SSF141868">
    <property type="entry name" value="EAL domain-like"/>
    <property type="match status" value="1"/>
</dbReference>
<dbReference type="SMART" id="SM00052">
    <property type="entry name" value="EAL"/>
    <property type="match status" value="1"/>
</dbReference>
<accession>A0A839IPR6</accession>
<dbReference type="CDD" id="cd01948">
    <property type="entry name" value="EAL"/>
    <property type="match status" value="1"/>
</dbReference>
<feature type="domain" description="EAL" evidence="5">
    <location>
        <begin position="576"/>
        <end position="830"/>
    </location>
</feature>
<dbReference type="PROSITE" id="PS50113">
    <property type="entry name" value="PAC"/>
    <property type="match status" value="2"/>
</dbReference>
<dbReference type="InterPro" id="IPR035965">
    <property type="entry name" value="PAS-like_dom_sf"/>
</dbReference>
<dbReference type="PANTHER" id="PTHR44757">
    <property type="entry name" value="DIGUANYLATE CYCLASE DGCP"/>
    <property type="match status" value="1"/>
</dbReference>
<dbReference type="Pfam" id="PF00563">
    <property type="entry name" value="EAL"/>
    <property type="match status" value="1"/>
</dbReference>
<dbReference type="Pfam" id="PF00990">
    <property type="entry name" value="GGDEF"/>
    <property type="match status" value="1"/>
</dbReference>
<dbReference type="InterPro" id="IPR035919">
    <property type="entry name" value="EAL_sf"/>
</dbReference>
<dbReference type="Proteomes" id="UP000565262">
    <property type="component" value="Unassembled WGS sequence"/>
</dbReference>
<dbReference type="InterPro" id="IPR029787">
    <property type="entry name" value="Nucleotide_cyclase"/>
</dbReference>
<evidence type="ECO:0000259" key="5">
    <source>
        <dbReference type="PROSITE" id="PS50883"/>
    </source>
</evidence>
<dbReference type="InterPro" id="IPR000160">
    <property type="entry name" value="GGDEF_dom"/>
</dbReference>
<dbReference type="SMART" id="SM00091">
    <property type="entry name" value="PAS"/>
    <property type="match status" value="3"/>
</dbReference>
<feature type="domain" description="PAS" evidence="3">
    <location>
        <begin position="275"/>
        <end position="345"/>
    </location>
</feature>
<feature type="domain" description="GGDEF" evidence="6">
    <location>
        <begin position="435"/>
        <end position="567"/>
    </location>
</feature>
<protein>
    <recommendedName>
        <fullName evidence="1">cyclic-guanylate-specific phosphodiesterase</fullName>
        <ecNumber evidence="1">3.1.4.52</ecNumber>
    </recommendedName>
</protein>
<dbReference type="PROSITE" id="PS50883">
    <property type="entry name" value="EAL"/>
    <property type="match status" value="1"/>
</dbReference>
<feature type="domain" description="PAS" evidence="3">
    <location>
        <begin position="156"/>
        <end position="226"/>
    </location>
</feature>
<evidence type="ECO:0000256" key="1">
    <source>
        <dbReference type="ARBA" id="ARBA00012282"/>
    </source>
</evidence>
<name>A0A839IPR6_9GAMM</name>
<evidence type="ECO:0000259" key="6">
    <source>
        <dbReference type="PROSITE" id="PS50887"/>
    </source>
</evidence>
<reference evidence="7 8" key="1">
    <citation type="submission" date="2020-08" db="EMBL/GenBank/DDBJ databases">
        <title>Oceanospirillum sp. nov. isolated from marine sediment.</title>
        <authorList>
            <person name="Ji X."/>
        </authorList>
    </citation>
    <scope>NUCLEOTIDE SEQUENCE [LARGE SCALE GENOMIC DNA]</scope>
    <source>
        <strain evidence="7 8">D5</strain>
    </source>
</reference>
<dbReference type="SMART" id="SM00086">
    <property type="entry name" value="PAC"/>
    <property type="match status" value="3"/>
</dbReference>
<dbReference type="CDD" id="cd00130">
    <property type="entry name" value="PAS"/>
    <property type="match status" value="3"/>
</dbReference>
<feature type="domain" description="PAC" evidence="4">
    <location>
        <begin position="348"/>
        <end position="400"/>
    </location>
</feature>
<dbReference type="InterPro" id="IPR000700">
    <property type="entry name" value="PAS-assoc_C"/>
</dbReference>
<dbReference type="Gene3D" id="3.30.70.270">
    <property type="match status" value="1"/>
</dbReference>
<dbReference type="GO" id="GO:0071111">
    <property type="term" value="F:cyclic-guanylate-specific phosphodiesterase activity"/>
    <property type="evidence" value="ECO:0007669"/>
    <property type="project" value="UniProtKB-EC"/>
</dbReference>
<comment type="caution">
    <text evidence="7">The sequence shown here is derived from an EMBL/GenBank/DDBJ whole genome shotgun (WGS) entry which is preliminary data.</text>
</comment>
<dbReference type="NCBIfam" id="TIGR00254">
    <property type="entry name" value="GGDEF"/>
    <property type="match status" value="1"/>
</dbReference>
<dbReference type="SMART" id="SM00267">
    <property type="entry name" value="GGDEF"/>
    <property type="match status" value="1"/>
</dbReference>
<dbReference type="PANTHER" id="PTHR44757:SF2">
    <property type="entry name" value="BIOFILM ARCHITECTURE MAINTENANCE PROTEIN MBAA"/>
    <property type="match status" value="1"/>
</dbReference>
<dbReference type="Pfam" id="PF08447">
    <property type="entry name" value="PAS_3"/>
    <property type="match status" value="1"/>
</dbReference>